<evidence type="ECO:0000259" key="1">
    <source>
        <dbReference type="Pfam" id="PF07811"/>
    </source>
</evidence>
<feature type="domain" description="TadE-like" evidence="1">
    <location>
        <begin position="4"/>
        <end position="41"/>
    </location>
</feature>
<dbReference type="Pfam" id="PF07811">
    <property type="entry name" value="TadE"/>
    <property type="match status" value="1"/>
</dbReference>
<protein>
    <recommendedName>
        <fullName evidence="1">TadE-like domain-containing protein</fullName>
    </recommendedName>
</protein>
<name>A0A6N3EJ31_9ACTN</name>
<sequence length="138" mass="14490">MVTQLVLLLPIMIAMLALVVDCANMSRCKALASSAASEGARYAAANPDLTDSEVEAYVKGAIGLDDSCTVAIVHNSLAAKDVTLRVGDKSRDSSIERKSVTVNVQIPCRRVFTLAVFDGLAESEPESSSATAISSEVK</sequence>
<organism evidence="2">
    <name type="scientific">Collinsella aerofaciens</name>
    <dbReference type="NCBI Taxonomy" id="74426"/>
    <lineage>
        <taxon>Bacteria</taxon>
        <taxon>Bacillati</taxon>
        <taxon>Actinomycetota</taxon>
        <taxon>Coriobacteriia</taxon>
        <taxon>Coriobacteriales</taxon>
        <taxon>Coriobacteriaceae</taxon>
        <taxon>Collinsella</taxon>
    </lineage>
</organism>
<evidence type="ECO:0000313" key="2">
    <source>
        <dbReference type="EMBL" id="VYU39748.1"/>
    </source>
</evidence>
<dbReference type="EMBL" id="CACRTW010000055">
    <property type="protein sequence ID" value="VYU39748.1"/>
    <property type="molecule type" value="Genomic_DNA"/>
</dbReference>
<dbReference type="InterPro" id="IPR012495">
    <property type="entry name" value="TadE-like_dom"/>
</dbReference>
<reference evidence="2" key="1">
    <citation type="submission" date="2019-11" db="EMBL/GenBank/DDBJ databases">
        <authorList>
            <person name="Feng L."/>
        </authorList>
    </citation>
    <scope>NUCLEOTIDE SEQUENCE</scope>
    <source>
        <strain evidence="2">CaerofaciensLFYP39</strain>
    </source>
</reference>
<gene>
    <name evidence="2" type="ORF">CALFYP39_00029</name>
</gene>
<dbReference type="AlphaFoldDB" id="A0A6N3EJ31"/>
<accession>A0A6N3EJ31</accession>
<proteinExistence type="predicted"/>